<reference evidence="1" key="1">
    <citation type="journal article" date="2021" name="Proc. Natl. Acad. Sci. U.S.A.">
        <title>A Catalog of Tens of Thousands of Viruses from Human Metagenomes Reveals Hidden Associations with Chronic Diseases.</title>
        <authorList>
            <person name="Tisza M.J."/>
            <person name="Buck C.B."/>
        </authorList>
    </citation>
    <scope>NUCLEOTIDE SEQUENCE</scope>
    <source>
        <strain evidence="1">CtEg02</strain>
    </source>
</reference>
<dbReference type="EMBL" id="BK015482">
    <property type="protein sequence ID" value="DAE09086.1"/>
    <property type="molecule type" value="Genomic_DNA"/>
</dbReference>
<accession>A0A8S5PPQ9</accession>
<protein>
    <submittedName>
        <fullName evidence="1">Restriction alleviation protein</fullName>
    </submittedName>
</protein>
<organism evidence="1">
    <name type="scientific">Myoviridae sp. ctEg02</name>
    <dbReference type="NCBI Taxonomy" id="2825061"/>
    <lineage>
        <taxon>Viruses</taxon>
        <taxon>Duplodnaviria</taxon>
        <taxon>Heunggongvirae</taxon>
        <taxon>Uroviricota</taxon>
        <taxon>Caudoviricetes</taxon>
    </lineage>
</organism>
<proteinExistence type="predicted"/>
<evidence type="ECO:0000313" key="1">
    <source>
        <dbReference type="EMBL" id="DAE09086.1"/>
    </source>
</evidence>
<sequence length="124" mass="13923">MCEGLTLLPCPACGASDVVLRVDTRAYGFCHACGMCGPCAPKVDAEYAIRQWNSIPRALEWTDEPPKVPGCYLGRKKGGRISMVIYCFYQKDELGFWNGKKFCTFEQDATEYFGPIPEPREPKE</sequence>
<name>A0A8S5PPQ9_9CAUD</name>